<dbReference type="EMBL" id="NEDP02002015">
    <property type="protein sequence ID" value="OWF51959.1"/>
    <property type="molecule type" value="Genomic_DNA"/>
</dbReference>
<evidence type="ECO:0000313" key="7">
    <source>
        <dbReference type="EMBL" id="OWF51959.1"/>
    </source>
</evidence>
<name>A0A210QT96_MIZYE</name>
<dbReference type="SUPFAM" id="SSF54980">
    <property type="entry name" value="EF-G C-terminal domain-like"/>
    <property type="match status" value="1"/>
</dbReference>
<protein>
    <submittedName>
        <fullName evidence="7">Elongation factor 2</fullName>
    </submittedName>
</protein>
<reference evidence="7 8" key="1">
    <citation type="journal article" date="2017" name="Nat. Ecol. Evol.">
        <title>Scallop genome provides insights into evolution of bilaterian karyotype and development.</title>
        <authorList>
            <person name="Wang S."/>
            <person name="Zhang J."/>
            <person name="Jiao W."/>
            <person name="Li J."/>
            <person name="Xun X."/>
            <person name="Sun Y."/>
            <person name="Guo X."/>
            <person name="Huan P."/>
            <person name="Dong B."/>
            <person name="Zhang L."/>
            <person name="Hu X."/>
            <person name="Sun X."/>
            <person name="Wang J."/>
            <person name="Zhao C."/>
            <person name="Wang Y."/>
            <person name="Wang D."/>
            <person name="Huang X."/>
            <person name="Wang R."/>
            <person name="Lv J."/>
            <person name="Li Y."/>
            <person name="Zhang Z."/>
            <person name="Liu B."/>
            <person name="Lu W."/>
            <person name="Hui Y."/>
            <person name="Liang J."/>
            <person name="Zhou Z."/>
            <person name="Hou R."/>
            <person name="Li X."/>
            <person name="Liu Y."/>
            <person name="Li H."/>
            <person name="Ning X."/>
            <person name="Lin Y."/>
            <person name="Zhao L."/>
            <person name="Xing Q."/>
            <person name="Dou J."/>
            <person name="Li Y."/>
            <person name="Mao J."/>
            <person name="Guo H."/>
            <person name="Dou H."/>
            <person name="Li T."/>
            <person name="Mu C."/>
            <person name="Jiang W."/>
            <person name="Fu Q."/>
            <person name="Fu X."/>
            <person name="Miao Y."/>
            <person name="Liu J."/>
            <person name="Yu Q."/>
            <person name="Li R."/>
            <person name="Liao H."/>
            <person name="Li X."/>
            <person name="Kong Y."/>
            <person name="Jiang Z."/>
            <person name="Chourrout D."/>
            <person name="Li R."/>
            <person name="Bao Z."/>
        </authorList>
    </citation>
    <scope>NUCLEOTIDE SEQUENCE [LARGE SCALE GENOMIC DNA]</scope>
    <source>
        <strain evidence="7 8">PY_sf001</strain>
    </source>
</reference>
<dbReference type="Pfam" id="PF00009">
    <property type="entry name" value="GTP_EFTU"/>
    <property type="match status" value="1"/>
</dbReference>
<keyword evidence="5" id="KW-0342">GTP-binding</keyword>
<dbReference type="Proteomes" id="UP000242188">
    <property type="component" value="Unassembled WGS sequence"/>
</dbReference>
<dbReference type="SUPFAM" id="SSF52540">
    <property type="entry name" value="P-loop containing nucleoside triphosphate hydrolases"/>
    <property type="match status" value="1"/>
</dbReference>
<gene>
    <name evidence="7" type="ORF">KP79_PYT18465</name>
</gene>
<keyword evidence="3 7" id="KW-0251">Elongation factor</keyword>
<dbReference type="OrthoDB" id="364892at2759"/>
<dbReference type="Pfam" id="PF03764">
    <property type="entry name" value="EFG_IV"/>
    <property type="match status" value="1"/>
</dbReference>
<sequence>MNKGELVCQTFSTSEGGILTFGITHVGTVKMAGVGMEEVRRVMKIPESVRNVAVIGGTDSGMVPLMNGLNRKAGPNLTAEESGRCRKYDVDPMAANLTCLYHTCAPADLPGMEAVEGNTDFVINILDTPGSVDFSAEVDTTLRMMDGAVVMVDCISGVTLDTKLVLKQSIRERVKPVLFVNNIDRAIMEHKLSQEDLYQTIHSVVEAAKGVMATYSDESGPMGSVQFSPVKGNVLFGSASQSWGVTLGEIAAKQAEKLKVAPSVLLSKLWGDNFYNSSQKKWKNEPSKDYIRAFNLFVLDPIFKLFEASGNVQGSALPDLIENLGVQMSLDNNETNTRTNVQEMMCQWLPISNSLLTMIVIHLPSPQTSQRYRSELLVSRKTDAVGTSAVKTCDPSGPLIMYVTKWYQIGETNTLYAIGRVFSGSIVSGSEIKESQRKTKISETSIVIGDKICPVPEVICGNLCAIRGVEQMIAKMGVVTSHSSPVVFTDIRHSVSPVVQLDIDQKNPGDAPNLLIEIKRLMKLHPVLECSIAASGLHILTGTSEHLMLRCKSYLEKQMVLKPTKLHVAYRETVTEEPEMLCTAVCPNNKKNEISIKTKPLPNGLCECIEEGFISADQDPEARAEYLAKNFGYDVSEADRLWSFGPGSSGLNLLYYISKQVRDQGHIKDSIISGFQWAAREGILCEESMRGVRIEVRYAKWQLADDSDVVVAIRRAIQGSIIASVPRLMEALFRVEVICSHQATRTVRETFTNRQGRLLEERRLGRTPMSVVCCFLPGEKCLGISGELGSSAKRVEVAFDHWELMNSDPLDPESAAALVAMETRARKGLPSDIPGSHASSA</sequence>
<dbReference type="AlphaFoldDB" id="A0A210QT96"/>
<dbReference type="GO" id="GO:0003746">
    <property type="term" value="F:translation elongation factor activity"/>
    <property type="evidence" value="ECO:0007669"/>
    <property type="project" value="UniProtKB-KW"/>
</dbReference>
<keyword evidence="4" id="KW-0648">Protein biosynthesis</keyword>
<dbReference type="Gene3D" id="2.40.30.10">
    <property type="entry name" value="Translation factors"/>
    <property type="match status" value="1"/>
</dbReference>
<dbReference type="PANTHER" id="PTHR42908">
    <property type="entry name" value="TRANSLATION ELONGATION FACTOR-RELATED"/>
    <property type="match status" value="1"/>
</dbReference>
<keyword evidence="1" id="KW-0963">Cytoplasm</keyword>
<dbReference type="SUPFAM" id="SSF54211">
    <property type="entry name" value="Ribosomal protein S5 domain 2-like"/>
    <property type="match status" value="1"/>
</dbReference>
<evidence type="ECO:0000256" key="3">
    <source>
        <dbReference type="ARBA" id="ARBA00022768"/>
    </source>
</evidence>
<dbReference type="GO" id="GO:0005829">
    <property type="term" value="C:cytosol"/>
    <property type="evidence" value="ECO:0007669"/>
    <property type="project" value="TreeGrafter"/>
</dbReference>
<dbReference type="SMART" id="SM00889">
    <property type="entry name" value="EFG_IV"/>
    <property type="match status" value="1"/>
</dbReference>
<dbReference type="GO" id="GO:0003924">
    <property type="term" value="F:GTPase activity"/>
    <property type="evidence" value="ECO:0007669"/>
    <property type="project" value="InterPro"/>
</dbReference>
<dbReference type="Gene3D" id="3.30.70.870">
    <property type="entry name" value="Elongation Factor G (Translational Gtpase), domain 3"/>
    <property type="match status" value="1"/>
</dbReference>
<dbReference type="SUPFAM" id="SSF50447">
    <property type="entry name" value="Translation proteins"/>
    <property type="match status" value="1"/>
</dbReference>
<dbReference type="PRINTS" id="PR00315">
    <property type="entry name" value="ELONGATNFCT"/>
</dbReference>
<proteinExistence type="predicted"/>
<dbReference type="Gene3D" id="3.90.1430.10">
    <property type="entry name" value="Yeast translation eEF2 (G' domain)"/>
    <property type="match status" value="1"/>
</dbReference>
<dbReference type="Gene3D" id="3.30.230.10">
    <property type="match status" value="1"/>
</dbReference>
<keyword evidence="8" id="KW-1185">Reference proteome</keyword>
<evidence type="ECO:0000256" key="4">
    <source>
        <dbReference type="ARBA" id="ARBA00022917"/>
    </source>
</evidence>
<comment type="caution">
    <text evidence="7">The sequence shown here is derived from an EMBL/GenBank/DDBJ whole genome shotgun (WGS) entry which is preliminary data.</text>
</comment>
<dbReference type="InterPro" id="IPR020568">
    <property type="entry name" value="Ribosomal_Su5_D2-typ_SF"/>
</dbReference>
<dbReference type="STRING" id="6573.A0A210QT96"/>
<dbReference type="GO" id="GO:0043022">
    <property type="term" value="F:ribosome binding"/>
    <property type="evidence" value="ECO:0007669"/>
    <property type="project" value="TreeGrafter"/>
</dbReference>
<dbReference type="InterPro" id="IPR009000">
    <property type="entry name" value="Transl_B-barrel_sf"/>
</dbReference>
<dbReference type="InterPro" id="IPR000795">
    <property type="entry name" value="T_Tr_GTP-bd_dom"/>
</dbReference>
<dbReference type="InterPro" id="IPR035647">
    <property type="entry name" value="EFG_III/V"/>
</dbReference>
<evidence type="ECO:0000256" key="2">
    <source>
        <dbReference type="ARBA" id="ARBA00022741"/>
    </source>
</evidence>
<dbReference type="InterPro" id="IPR014721">
    <property type="entry name" value="Ribsml_uS5_D2-typ_fold_subgr"/>
</dbReference>
<keyword evidence="2" id="KW-0547">Nucleotide-binding</keyword>
<evidence type="ECO:0000313" key="8">
    <source>
        <dbReference type="Proteomes" id="UP000242188"/>
    </source>
</evidence>
<dbReference type="GO" id="GO:0005525">
    <property type="term" value="F:GTP binding"/>
    <property type="evidence" value="ECO:0007669"/>
    <property type="project" value="UniProtKB-KW"/>
</dbReference>
<dbReference type="Gene3D" id="3.30.70.240">
    <property type="match status" value="1"/>
</dbReference>
<evidence type="ECO:0000256" key="1">
    <source>
        <dbReference type="ARBA" id="ARBA00022490"/>
    </source>
</evidence>
<evidence type="ECO:0000256" key="5">
    <source>
        <dbReference type="ARBA" id="ARBA00023134"/>
    </source>
</evidence>
<dbReference type="Gene3D" id="3.40.50.300">
    <property type="entry name" value="P-loop containing nucleotide triphosphate hydrolases"/>
    <property type="match status" value="1"/>
</dbReference>
<evidence type="ECO:0000259" key="6">
    <source>
        <dbReference type="SMART" id="SM00889"/>
    </source>
</evidence>
<dbReference type="PANTHER" id="PTHR42908:SF10">
    <property type="entry name" value="EUKARYOTIC TRANSLATION ELONGATION FACTOR 2"/>
    <property type="match status" value="1"/>
</dbReference>
<organism evidence="7 8">
    <name type="scientific">Mizuhopecten yessoensis</name>
    <name type="common">Japanese scallop</name>
    <name type="synonym">Patinopecten yessoensis</name>
    <dbReference type="NCBI Taxonomy" id="6573"/>
    <lineage>
        <taxon>Eukaryota</taxon>
        <taxon>Metazoa</taxon>
        <taxon>Spiralia</taxon>
        <taxon>Lophotrochozoa</taxon>
        <taxon>Mollusca</taxon>
        <taxon>Bivalvia</taxon>
        <taxon>Autobranchia</taxon>
        <taxon>Pteriomorphia</taxon>
        <taxon>Pectinida</taxon>
        <taxon>Pectinoidea</taxon>
        <taxon>Pectinidae</taxon>
        <taxon>Mizuhopecten</taxon>
    </lineage>
</organism>
<dbReference type="CDD" id="cd01681">
    <property type="entry name" value="aeEF2_snRNP_like_IV"/>
    <property type="match status" value="1"/>
</dbReference>
<dbReference type="GO" id="GO:1990904">
    <property type="term" value="C:ribonucleoprotein complex"/>
    <property type="evidence" value="ECO:0007669"/>
    <property type="project" value="TreeGrafter"/>
</dbReference>
<dbReference type="InterPro" id="IPR027417">
    <property type="entry name" value="P-loop_NTPase"/>
</dbReference>
<feature type="domain" description="Translation elongation factor EFG/EF2" evidence="6">
    <location>
        <begin position="612"/>
        <end position="725"/>
    </location>
</feature>
<accession>A0A210QT96</accession>
<dbReference type="InterPro" id="IPR005517">
    <property type="entry name" value="Transl_elong_EFG/EF2_IV"/>
</dbReference>